<feature type="domain" description="Demeter RRM-fold" evidence="6">
    <location>
        <begin position="111"/>
        <end position="189"/>
    </location>
</feature>
<dbReference type="GO" id="GO:0035514">
    <property type="term" value="F:DNA demethylase activity"/>
    <property type="evidence" value="ECO:0007669"/>
    <property type="project" value="InterPro"/>
</dbReference>
<dbReference type="InterPro" id="IPR028924">
    <property type="entry name" value="Perm-CXXC"/>
</dbReference>
<evidence type="ECO:0000256" key="5">
    <source>
        <dbReference type="ARBA" id="ARBA00023014"/>
    </source>
</evidence>
<name>A0AAU9SYR8_THLAR</name>
<organism evidence="8 9">
    <name type="scientific">Thlaspi arvense</name>
    <name type="common">Field penny-cress</name>
    <dbReference type="NCBI Taxonomy" id="13288"/>
    <lineage>
        <taxon>Eukaryota</taxon>
        <taxon>Viridiplantae</taxon>
        <taxon>Streptophyta</taxon>
        <taxon>Embryophyta</taxon>
        <taxon>Tracheophyta</taxon>
        <taxon>Spermatophyta</taxon>
        <taxon>Magnoliopsida</taxon>
        <taxon>eudicotyledons</taxon>
        <taxon>Gunneridae</taxon>
        <taxon>Pentapetalae</taxon>
        <taxon>rosids</taxon>
        <taxon>malvids</taxon>
        <taxon>Brassicales</taxon>
        <taxon>Brassicaceae</taxon>
        <taxon>Thlaspideae</taxon>
        <taxon>Thlaspi</taxon>
    </lineage>
</organism>
<dbReference type="GO" id="GO:0019104">
    <property type="term" value="F:DNA N-glycosylase activity"/>
    <property type="evidence" value="ECO:0007669"/>
    <property type="project" value="InterPro"/>
</dbReference>
<sequence>MSKDLVLIGNQAPSLHTIKLKFIENLRTEHCVYELPDSHPILKGFEKRELKDRVPYLLAIWTSGETASSIKPPKRICVSQGSNTLCHEKTCFSCNNIREENSQVVRGTILVFADHRSSINPICVSRASIGNLRRGIVYFGSSVSACFGGTFPKQVSACAFVICAGYVCVRGFDRKNRKSKTLVRRLHCPPSNKKKDDHEGNHQDLY</sequence>
<feature type="domain" description="Permuted single zf-CXXC unit" evidence="7">
    <location>
        <begin position="73"/>
        <end position="104"/>
    </location>
</feature>
<dbReference type="Pfam" id="PF15629">
    <property type="entry name" value="Perm-CXXC"/>
    <property type="match status" value="1"/>
</dbReference>
<keyword evidence="4" id="KW-0408">Iron</keyword>
<comment type="cofactor">
    <cofactor evidence="1">
        <name>[4Fe-4S] cluster</name>
        <dbReference type="ChEBI" id="CHEBI:49883"/>
    </cofactor>
</comment>
<dbReference type="InterPro" id="IPR044811">
    <property type="entry name" value="DME/ROS1"/>
</dbReference>
<evidence type="ECO:0000313" key="8">
    <source>
        <dbReference type="EMBL" id="CAH2073099.1"/>
    </source>
</evidence>
<dbReference type="Pfam" id="PF15628">
    <property type="entry name" value="RRM_DME"/>
    <property type="match status" value="1"/>
</dbReference>
<evidence type="ECO:0000256" key="2">
    <source>
        <dbReference type="ARBA" id="ARBA00022485"/>
    </source>
</evidence>
<proteinExistence type="predicted"/>
<dbReference type="GO" id="GO:0046872">
    <property type="term" value="F:metal ion binding"/>
    <property type="evidence" value="ECO:0007669"/>
    <property type="project" value="UniProtKB-KW"/>
</dbReference>
<gene>
    <name evidence="8" type="ORF">TAV2_LOCUS20024</name>
</gene>
<evidence type="ECO:0000259" key="6">
    <source>
        <dbReference type="Pfam" id="PF15628"/>
    </source>
</evidence>
<protein>
    <submittedName>
        <fullName evidence="8">Uncharacterized protein</fullName>
    </submittedName>
</protein>
<keyword evidence="5" id="KW-0411">Iron-sulfur</keyword>
<accession>A0AAU9SYR8</accession>
<keyword evidence="3" id="KW-0479">Metal-binding</keyword>
<dbReference type="EMBL" id="OU466862">
    <property type="protein sequence ID" value="CAH2073099.1"/>
    <property type="molecule type" value="Genomic_DNA"/>
</dbReference>
<evidence type="ECO:0000256" key="3">
    <source>
        <dbReference type="ARBA" id="ARBA00022723"/>
    </source>
</evidence>
<evidence type="ECO:0000256" key="4">
    <source>
        <dbReference type="ARBA" id="ARBA00023004"/>
    </source>
</evidence>
<evidence type="ECO:0000313" key="9">
    <source>
        <dbReference type="Proteomes" id="UP000836841"/>
    </source>
</evidence>
<dbReference type="PANTHER" id="PTHR46213:SF13">
    <property type="entry name" value="DEMETER-LIKE PROTEIN 2-RELATED"/>
    <property type="match status" value="1"/>
</dbReference>
<dbReference type="InterPro" id="IPR028925">
    <property type="entry name" value="RRM_DME"/>
</dbReference>
<evidence type="ECO:0000259" key="7">
    <source>
        <dbReference type="Pfam" id="PF15629"/>
    </source>
</evidence>
<keyword evidence="9" id="KW-1185">Reference proteome</keyword>
<keyword evidence="2" id="KW-0004">4Fe-4S</keyword>
<evidence type="ECO:0000256" key="1">
    <source>
        <dbReference type="ARBA" id="ARBA00001966"/>
    </source>
</evidence>
<dbReference type="GO" id="GO:0141166">
    <property type="term" value="P:chromosomal 5-methylcytosine DNA demethylation pathway"/>
    <property type="evidence" value="ECO:0007669"/>
    <property type="project" value="InterPro"/>
</dbReference>
<dbReference type="AlphaFoldDB" id="A0AAU9SYR8"/>
<dbReference type="Proteomes" id="UP000836841">
    <property type="component" value="Chromosome 6"/>
</dbReference>
<dbReference type="GO" id="GO:0051539">
    <property type="term" value="F:4 iron, 4 sulfur cluster binding"/>
    <property type="evidence" value="ECO:0007669"/>
    <property type="project" value="UniProtKB-KW"/>
</dbReference>
<reference evidence="8 9" key="1">
    <citation type="submission" date="2022-03" db="EMBL/GenBank/DDBJ databases">
        <authorList>
            <person name="Nunn A."/>
            <person name="Chopra R."/>
            <person name="Nunn A."/>
            <person name="Contreras Garrido A."/>
        </authorList>
    </citation>
    <scope>NUCLEOTIDE SEQUENCE [LARGE SCALE GENOMIC DNA]</scope>
</reference>
<dbReference type="PANTHER" id="PTHR46213">
    <property type="entry name" value="TRANSCRIPTIONAL ACTIVATOR DEMETER"/>
    <property type="match status" value="1"/>
</dbReference>